<keyword evidence="2" id="KW-1185">Reference proteome</keyword>
<dbReference type="AlphaFoldDB" id="A0A3L8SF27"/>
<organism evidence="1 2">
    <name type="scientific">Chloebia gouldiae</name>
    <name type="common">Gouldian finch</name>
    <name type="synonym">Erythrura gouldiae</name>
    <dbReference type="NCBI Taxonomy" id="44316"/>
    <lineage>
        <taxon>Eukaryota</taxon>
        <taxon>Metazoa</taxon>
        <taxon>Chordata</taxon>
        <taxon>Craniata</taxon>
        <taxon>Vertebrata</taxon>
        <taxon>Euteleostomi</taxon>
        <taxon>Archelosauria</taxon>
        <taxon>Archosauria</taxon>
        <taxon>Dinosauria</taxon>
        <taxon>Saurischia</taxon>
        <taxon>Theropoda</taxon>
        <taxon>Coelurosauria</taxon>
        <taxon>Aves</taxon>
        <taxon>Neognathae</taxon>
        <taxon>Neoaves</taxon>
        <taxon>Telluraves</taxon>
        <taxon>Australaves</taxon>
        <taxon>Passeriformes</taxon>
        <taxon>Passeroidea</taxon>
        <taxon>Passeridae</taxon>
        <taxon>Chloebia</taxon>
    </lineage>
</organism>
<sequence>MAAGGSFLAGPSLVCWVSGETGRARHARPVPSHTGQDWLSFGCTFQHSAKDQIIFSVCQNRRDALENRTVMEMLPASLKEFAQNVCLGRADTALDFLPQILPDQDALVQGRSHDLQSCVLAHQDVLMSIAHVPCSVAKQEQRKGLGRALVLSSGSEVTGIPSCMSSWVGSKIMAAAKVNTSLTPPLQKSSSFSSCSSSISAGASSVDLGAVIHCNAVTGAKSPGKRGASTEGSILLRGLGISL</sequence>
<dbReference type="EMBL" id="QUSF01000023">
    <property type="protein sequence ID" value="RLW01167.1"/>
    <property type="molecule type" value="Genomic_DNA"/>
</dbReference>
<protein>
    <submittedName>
        <fullName evidence="1">Uncharacterized protein</fullName>
    </submittedName>
</protein>
<accession>A0A3L8SF27</accession>
<evidence type="ECO:0000313" key="1">
    <source>
        <dbReference type="EMBL" id="RLW01167.1"/>
    </source>
</evidence>
<dbReference type="Proteomes" id="UP000276834">
    <property type="component" value="Unassembled WGS sequence"/>
</dbReference>
<proteinExistence type="predicted"/>
<name>A0A3L8SF27_CHLGU</name>
<evidence type="ECO:0000313" key="2">
    <source>
        <dbReference type="Proteomes" id="UP000276834"/>
    </source>
</evidence>
<comment type="caution">
    <text evidence="1">The sequence shown here is derived from an EMBL/GenBank/DDBJ whole genome shotgun (WGS) entry which is preliminary data.</text>
</comment>
<reference evidence="1 2" key="1">
    <citation type="journal article" date="2018" name="Proc. R. Soc. B">
        <title>A non-coding region near Follistatin controls head colour polymorphism in the Gouldian finch.</title>
        <authorList>
            <person name="Toomey M.B."/>
            <person name="Marques C.I."/>
            <person name="Andrade P."/>
            <person name="Araujo P.M."/>
            <person name="Sabatino S."/>
            <person name="Gazda M.A."/>
            <person name="Afonso S."/>
            <person name="Lopes R.J."/>
            <person name="Corbo J.C."/>
            <person name="Carneiro M."/>
        </authorList>
    </citation>
    <scope>NUCLEOTIDE SEQUENCE [LARGE SCALE GENOMIC DNA]</scope>
    <source>
        <strain evidence="1">Red01</strain>
        <tissue evidence="1">Muscle</tissue>
    </source>
</reference>
<gene>
    <name evidence="1" type="ORF">DV515_00008087</name>
</gene>